<dbReference type="GO" id="GO:0005886">
    <property type="term" value="C:plasma membrane"/>
    <property type="evidence" value="ECO:0007669"/>
    <property type="project" value="UniProtKB-SubCell"/>
</dbReference>
<evidence type="ECO:0000256" key="3">
    <source>
        <dbReference type="ARBA" id="ARBA00022475"/>
    </source>
</evidence>
<organism evidence="9 10">
    <name type="scientific">Devosia geojensis</name>
    <dbReference type="NCBI Taxonomy" id="443610"/>
    <lineage>
        <taxon>Bacteria</taxon>
        <taxon>Pseudomonadati</taxon>
        <taxon>Pseudomonadota</taxon>
        <taxon>Alphaproteobacteria</taxon>
        <taxon>Hyphomicrobiales</taxon>
        <taxon>Devosiaceae</taxon>
        <taxon>Devosia</taxon>
    </lineage>
</organism>
<dbReference type="InterPro" id="IPR035906">
    <property type="entry name" value="MetI-like_sf"/>
</dbReference>
<sequence length="272" mass="29281">MATITEAAPPAHPLRLSLRVLGNISPAFWTLVLLVVLWELAVQINQVPVYILPAPSRVAAEIIDYWPRLMINAGVTVSEILIGFGCAIAVGVPLAVLVTYSRVAERAIYPLIVASQTIPKVAIAPLLMAWFGYGLTPKIVIVVLLSFFPIVINSVVGLKASSAEMLYLAQSMGATPWQTFWKFRLPQALPYIFAGLKLATVLAVIGAVVAEFIGADRGLGYVIVVAGSSFNIARQFAAIIVISAIGMVFFVIIELLERLVVPWKNTAVVASE</sequence>
<dbReference type="Proteomes" id="UP000033632">
    <property type="component" value="Unassembled WGS sequence"/>
</dbReference>
<dbReference type="PATRIC" id="fig|443610.3.peg.4216"/>
<dbReference type="Pfam" id="PF00528">
    <property type="entry name" value="BPD_transp_1"/>
    <property type="match status" value="1"/>
</dbReference>
<feature type="transmembrane region" description="Helical" evidence="7">
    <location>
        <begin position="139"/>
        <end position="158"/>
    </location>
</feature>
<dbReference type="PROSITE" id="PS50928">
    <property type="entry name" value="ABC_TM1"/>
    <property type="match status" value="1"/>
</dbReference>
<name>A0A0F5FVN4_9HYPH</name>
<feature type="transmembrane region" description="Helical" evidence="7">
    <location>
        <begin position="235"/>
        <end position="256"/>
    </location>
</feature>
<reference evidence="9 10" key="1">
    <citation type="submission" date="2015-03" db="EMBL/GenBank/DDBJ databases">
        <authorList>
            <person name="Hassan Y.I."/>
            <person name="Lepp D."/>
            <person name="Li X.-Z."/>
            <person name="Zhou T."/>
        </authorList>
    </citation>
    <scope>NUCLEOTIDE SEQUENCE [LARGE SCALE GENOMIC DNA]</scope>
    <source>
        <strain evidence="9 10">BD-c194</strain>
    </source>
</reference>
<evidence type="ECO:0000256" key="4">
    <source>
        <dbReference type="ARBA" id="ARBA00022692"/>
    </source>
</evidence>
<keyword evidence="2 7" id="KW-0813">Transport</keyword>
<evidence type="ECO:0000256" key="5">
    <source>
        <dbReference type="ARBA" id="ARBA00022989"/>
    </source>
</evidence>
<dbReference type="SUPFAM" id="SSF161098">
    <property type="entry name" value="MetI-like"/>
    <property type="match status" value="1"/>
</dbReference>
<keyword evidence="4 7" id="KW-0812">Transmembrane</keyword>
<dbReference type="CDD" id="cd06261">
    <property type="entry name" value="TM_PBP2"/>
    <property type="match status" value="1"/>
</dbReference>
<keyword evidence="5 7" id="KW-1133">Transmembrane helix</keyword>
<accession>A0A0F5FVN4</accession>
<feature type="domain" description="ABC transmembrane type-1" evidence="8">
    <location>
        <begin position="73"/>
        <end position="257"/>
    </location>
</feature>
<feature type="transmembrane region" description="Helical" evidence="7">
    <location>
        <begin position="20"/>
        <end position="38"/>
    </location>
</feature>
<keyword evidence="3" id="KW-1003">Cell membrane</keyword>
<proteinExistence type="inferred from homology"/>
<dbReference type="Gene3D" id="1.10.3720.10">
    <property type="entry name" value="MetI-like"/>
    <property type="match status" value="1"/>
</dbReference>
<keyword evidence="10" id="KW-1185">Reference proteome</keyword>
<comment type="similarity">
    <text evidence="7">Belongs to the binding-protein-dependent transport system permease family.</text>
</comment>
<comment type="subcellular location">
    <subcellularLocation>
        <location evidence="1 7">Cell membrane</location>
        <topology evidence="1 7">Multi-pass membrane protein</topology>
    </subcellularLocation>
</comment>
<dbReference type="RefSeq" id="WP_046108126.1">
    <property type="nucleotide sequence ID" value="NZ_JZEX01000087.1"/>
</dbReference>
<dbReference type="OrthoDB" id="9786495at2"/>
<evidence type="ECO:0000256" key="1">
    <source>
        <dbReference type="ARBA" id="ARBA00004651"/>
    </source>
</evidence>
<dbReference type="InterPro" id="IPR000515">
    <property type="entry name" value="MetI-like"/>
</dbReference>
<evidence type="ECO:0000256" key="2">
    <source>
        <dbReference type="ARBA" id="ARBA00022448"/>
    </source>
</evidence>
<dbReference type="PANTHER" id="PTHR30151:SF20">
    <property type="entry name" value="ABC TRANSPORTER PERMEASE PROTEIN HI_0355-RELATED"/>
    <property type="match status" value="1"/>
</dbReference>
<feature type="transmembrane region" description="Helical" evidence="7">
    <location>
        <begin position="80"/>
        <end position="100"/>
    </location>
</feature>
<dbReference type="STRING" id="443610.VE25_08210"/>
<protein>
    <submittedName>
        <fullName evidence="9">ABC transporter permease</fullName>
    </submittedName>
</protein>
<dbReference type="PANTHER" id="PTHR30151">
    <property type="entry name" value="ALKANE SULFONATE ABC TRANSPORTER-RELATED, MEMBRANE SUBUNIT"/>
    <property type="match status" value="1"/>
</dbReference>
<evidence type="ECO:0000313" key="9">
    <source>
        <dbReference type="EMBL" id="KKB12237.1"/>
    </source>
</evidence>
<comment type="caution">
    <text evidence="9">The sequence shown here is derived from an EMBL/GenBank/DDBJ whole genome shotgun (WGS) entry which is preliminary data.</text>
</comment>
<evidence type="ECO:0000256" key="6">
    <source>
        <dbReference type="ARBA" id="ARBA00023136"/>
    </source>
</evidence>
<gene>
    <name evidence="9" type="ORF">VE25_08210</name>
</gene>
<dbReference type="EMBL" id="JZEX01000087">
    <property type="protein sequence ID" value="KKB12237.1"/>
    <property type="molecule type" value="Genomic_DNA"/>
</dbReference>
<feature type="transmembrane region" description="Helical" evidence="7">
    <location>
        <begin position="191"/>
        <end position="215"/>
    </location>
</feature>
<evidence type="ECO:0000259" key="8">
    <source>
        <dbReference type="PROSITE" id="PS50928"/>
    </source>
</evidence>
<dbReference type="AlphaFoldDB" id="A0A0F5FVN4"/>
<evidence type="ECO:0000313" key="10">
    <source>
        <dbReference type="Proteomes" id="UP000033632"/>
    </source>
</evidence>
<feature type="transmembrane region" description="Helical" evidence="7">
    <location>
        <begin position="107"/>
        <end position="133"/>
    </location>
</feature>
<dbReference type="GO" id="GO:0055085">
    <property type="term" value="P:transmembrane transport"/>
    <property type="evidence" value="ECO:0007669"/>
    <property type="project" value="InterPro"/>
</dbReference>
<keyword evidence="6 7" id="KW-0472">Membrane</keyword>
<evidence type="ECO:0000256" key="7">
    <source>
        <dbReference type="RuleBase" id="RU363032"/>
    </source>
</evidence>